<protein>
    <submittedName>
        <fullName evidence="1">Uncharacterized protein</fullName>
    </submittedName>
</protein>
<gene>
    <name evidence="1" type="ORF">MNBD_NITROSPINAE04-2142</name>
</gene>
<name>A0A3B1CZ64_9ZZZZ</name>
<reference evidence="1" key="1">
    <citation type="submission" date="2018-06" db="EMBL/GenBank/DDBJ databases">
        <authorList>
            <person name="Zhirakovskaya E."/>
        </authorList>
    </citation>
    <scope>NUCLEOTIDE SEQUENCE</scope>
</reference>
<accession>A0A3B1CZ64</accession>
<sequence length="321" mass="34345">MSEQKYKFQQANFSKIVSYPIEKRKSLVNTGMFADIDAYGKTGKLADLLPSALKATALKEVVKAIRNAKENGKPVMVGMGAHVIKVGLSPVIIDMMGRGYIDAVAMNGAGAVHDLEIAFNGATSEDVASEIKEGRFGMVEETSAHYNSALGKFATGATGIGEALGRYIAEEKMPNAAVSIMAQGWELKKPVTIHSAIGTDIVHIHPDIDGEVTGRATLNDFKLFTGIVSEMGNGGVYLNIGSAVLLPEIFIKALSAARNLGADVTNFTTVNLDMIQHYRPAVNVVNRPIQGAGKGISITGHHEILIPLIYHLLLNEGEKMQ</sequence>
<evidence type="ECO:0000313" key="1">
    <source>
        <dbReference type="EMBL" id="VAX24635.1"/>
    </source>
</evidence>
<proteinExistence type="predicted"/>
<dbReference type="Gene3D" id="3.40.50.10690">
    <property type="entry name" value="putative lor/sdh protein like domains"/>
    <property type="match status" value="1"/>
</dbReference>
<organism evidence="1">
    <name type="scientific">hydrothermal vent metagenome</name>
    <dbReference type="NCBI Taxonomy" id="652676"/>
    <lineage>
        <taxon>unclassified sequences</taxon>
        <taxon>metagenomes</taxon>
        <taxon>ecological metagenomes</taxon>
    </lineage>
</organism>
<dbReference type="AlphaFoldDB" id="A0A3B1CZ64"/>
<dbReference type="EMBL" id="UOGA01000276">
    <property type="protein sequence ID" value="VAX24635.1"/>
    <property type="molecule type" value="Genomic_DNA"/>
</dbReference>